<sequence>MDETRTKILGRALLTAGLVIGPITASLAADGAELYRAKICHTCHGERPNEPVLPAYPKLSGQNAGYLLQQMKDIRDGNRTNGLSVAMRAVVGSVTDEEFQVIANWLATQ</sequence>
<dbReference type="InterPro" id="IPR009056">
    <property type="entry name" value="Cyt_c-like_dom"/>
</dbReference>
<protein>
    <submittedName>
        <fullName evidence="8">C-type cytochrome</fullName>
    </submittedName>
</protein>
<evidence type="ECO:0000259" key="7">
    <source>
        <dbReference type="PROSITE" id="PS51007"/>
    </source>
</evidence>
<dbReference type="PROSITE" id="PS51007">
    <property type="entry name" value="CYTC"/>
    <property type="match status" value="1"/>
</dbReference>
<dbReference type="SUPFAM" id="SSF46626">
    <property type="entry name" value="Cytochrome c"/>
    <property type="match status" value="1"/>
</dbReference>
<comment type="caution">
    <text evidence="8">The sequence shown here is derived from an EMBL/GenBank/DDBJ whole genome shotgun (WGS) entry which is preliminary data.</text>
</comment>
<name>A0ABW4YEI3_9GAMM</name>
<evidence type="ECO:0000313" key="8">
    <source>
        <dbReference type="EMBL" id="MFD2113884.1"/>
    </source>
</evidence>
<proteinExistence type="predicted"/>
<keyword evidence="9" id="KW-1185">Reference proteome</keyword>
<evidence type="ECO:0000256" key="5">
    <source>
        <dbReference type="ARBA" id="ARBA00023004"/>
    </source>
</evidence>
<accession>A0ABW4YEI3</accession>
<evidence type="ECO:0000256" key="1">
    <source>
        <dbReference type="ARBA" id="ARBA00022448"/>
    </source>
</evidence>
<keyword evidence="5 6" id="KW-0408">Iron</keyword>
<dbReference type="RefSeq" id="WP_386028718.1">
    <property type="nucleotide sequence ID" value="NZ_JBHUHX010000059.1"/>
</dbReference>
<evidence type="ECO:0000256" key="3">
    <source>
        <dbReference type="ARBA" id="ARBA00022723"/>
    </source>
</evidence>
<keyword evidence="1" id="KW-0813">Transport</keyword>
<keyword evidence="4" id="KW-0249">Electron transport</keyword>
<dbReference type="PANTHER" id="PTHR33751:SF9">
    <property type="entry name" value="CYTOCHROME C4"/>
    <property type="match status" value="1"/>
</dbReference>
<keyword evidence="2 6" id="KW-0349">Heme</keyword>
<evidence type="ECO:0000256" key="2">
    <source>
        <dbReference type="ARBA" id="ARBA00022617"/>
    </source>
</evidence>
<gene>
    <name evidence="8" type="ORF">ACFSJC_18710</name>
</gene>
<organism evidence="8 9">
    <name type="scientific">Thiorhodococcus fuscus</name>
    <dbReference type="NCBI Taxonomy" id="527200"/>
    <lineage>
        <taxon>Bacteria</taxon>
        <taxon>Pseudomonadati</taxon>
        <taxon>Pseudomonadota</taxon>
        <taxon>Gammaproteobacteria</taxon>
        <taxon>Chromatiales</taxon>
        <taxon>Chromatiaceae</taxon>
        <taxon>Thiorhodococcus</taxon>
    </lineage>
</organism>
<dbReference type="Proteomes" id="UP001597337">
    <property type="component" value="Unassembled WGS sequence"/>
</dbReference>
<reference evidence="9" key="1">
    <citation type="journal article" date="2019" name="Int. J. Syst. Evol. Microbiol.">
        <title>The Global Catalogue of Microorganisms (GCM) 10K type strain sequencing project: providing services to taxonomists for standard genome sequencing and annotation.</title>
        <authorList>
            <consortium name="The Broad Institute Genomics Platform"/>
            <consortium name="The Broad Institute Genome Sequencing Center for Infectious Disease"/>
            <person name="Wu L."/>
            <person name="Ma J."/>
        </authorList>
    </citation>
    <scope>NUCLEOTIDE SEQUENCE [LARGE SCALE GENOMIC DNA]</scope>
    <source>
        <strain evidence="9">KACC 12597</strain>
    </source>
</reference>
<evidence type="ECO:0000256" key="4">
    <source>
        <dbReference type="ARBA" id="ARBA00022982"/>
    </source>
</evidence>
<dbReference type="Gene3D" id="1.10.760.10">
    <property type="entry name" value="Cytochrome c-like domain"/>
    <property type="match status" value="1"/>
</dbReference>
<dbReference type="InterPro" id="IPR036909">
    <property type="entry name" value="Cyt_c-like_dom_sf"/>
</dbReference>
<feature type="domain" description="Cytochrome c" evidence="7">
    <location>
        <begin position="26"/>
        <end position="109"/>
    </location>
</feature>
<evidence type="ECO:0000256" key="6">
    <source>
        <dbReference type="PROSITE-ProRule" id="PRU00433"/>
    </source>
</evidence>
<dbReference type="Pfam" id="PF13442">
    <property type="entry name" value="Cytochrome_CBB3"/>
    <property type="match status" value="1"/>
</dbReference>
<evidence type="ECO:0000313" key="9">
    <source>
        <dbReference type="Proteomes" id="UP001597337"/>
    </source>
</evidence>
<dbReference type="PANTHER" id="PTHR33751">
    <property type="entry name" value="CBB3-TYPE CYTOCHROME C OXIDASE SUBUNIT FIXP"/>
    <property type="match status" value="1"/>
</dbReference>
<keyword evidence="3 6" id="KW-0479">Metal-binding</keyword>
<dbReference type="InterPro" id="IPR050597">
    <property type="entry name" value="Cytochrome_c_Oxidase_Subunit"/>
</dbReference>
<dbReference type="EMBL" id="JBHUHX010000059">
    <property type="protein sequence ID" value="MFD2113884.1"/>
    <property type="molecule type" value="Genomic_DNA"/>
</dbReference>